<evidence type="ECO:0000313" key="2">
    <source>
        <dbReference type="Proteomes" id="UP001177597"/>
    </source>
</evidence>
<reference evidence="1" key="1">
    <citation type="submission" date="2023-04" db="EMBL/GenBank/DDBJ databases">
        <title>Genome dynamics across the evolutionary transition to endosymbiosis.</title>
        <authorList>
            <person name="Siozios S."/>
            <person name="Nadal-Jimenez P."/>
            <person name="Azagi T."/>
            <person name="Sprong H."/>
            <person name="Frost C.L."/>
            <person name="Parratt S.R."/>
            <person name="Taylor G."/>
            <person name="Brettell L."/>
            <person name="Lew K.C."/>
            <person name="Croft L."/>
            <person name="King K.C."/>
            <person name="Brockhurst M.A."/>
            <person name="Hypsa V."/>
            <person name="Novakova E."/>
            <person name="Darby A.C."/>
            <person name="Hurst G.D.D."/>
        </authorList>
    </citation>
    <scope>NUCLEOTIDE SEQUENCE</scope>
    <source>
        <strain evidence="1">AIh</strain>
    </source>
</reference>
<dbReference type="AlphaFoldDB" id="A0AA95GI54"/>
<dbReference type="InterPro" id="IPR045397">
    <property type="entry name" value="TumE-like"/>
</dbReference>
<proteinExistence type="predicted"/>
<dbReference type="Proteomes" id="UP001177597">
    <property type="component" value="Chromosome"/>
</dbReference>
<gene>
    <name evidence="1" type="ORF">QE207_06815</name>
</gene>
<name>A0AA95GI54_9GAMM</name>
<evidence type="ECO:0000313" key="1">
    <source>
        <dbReference type="EMBL" id="WGL96274.1"/>
    </source>
</evidence>
<protein>
    <submittedName>
        <fullName evidence="1">DUF6516 family protein</fullName>
    </submittedName>
</protein>
<organism evidence="1 2">
    <name type="scientific">Arsenophonus nasoniae</name>
    <name type="common">son-killer infecting Nasonia vitripennis</name>
    <dbReference type="NCBI Taxonomy" id="638"/>
    <lineage>
        <taxon>Bacteria</taxon>
        <taxon>Pseudomonadati</taxon>
        <taxon>Pseudomonadota</taxon>
        <taxon>Gammaproteobacteria</taxon>
        <taxon>Enterobacterales</taxon>
        <taxon>Morganellaceae</taxon>
        <taxon>Arsenophonus</taxon>
    </lineage>
</organism>
<sequence>MPSEIVMFQRFDFPEDNTFIRIKVWKVDPKVRASRHNYKYSLVYVVNGVCALRYDNEAGKGDHKHIGDAEYPVIFSTLEDLLSQFQTDVKVLRG</sequence>
<dbReference type="EMBL" id="CP123498">
    <property type="protein sequence ID" value="WGL96274.1"/>
    <property type="molecule type" value="Genomic_DNA"/>
</dbReference>
<dbReference type="Pfam" id="PF20126">
    <property type="entry name" value="TumE"/>
    <property type="match status" value="1"/>
</dbReference>
<dbReference type="RefSeq" id="WP_280629819.1">
    <property type="nucleotide sequence ID" value="NZ_CP123498.1"/>
</dbReference>
<accession>A0AA95GI54</accession>